<evidence type="ECO:0000313" key="5">
    <source>
        <dbReference type="EMBL" id="RSN72813.1"/>
    </source>
</evidence>
<dbReference type="AlphaFoldDB" id="A0A3R9PF84"/>
<dbReference type="InterPro" id="IPR015421">
    <property type="entry name" value="PyrdxlP-dep_Trfase_major"/>
</dbReference>
<evidence type="ECO:0000256" key="3">
    <source>
        <dbReference type="RuleBase" id="RU000481"/>
    </source>
</evidence>
<dbReference type="PANTHER" id="PTHR42885">
    <property type="entry name" value="HISTIDINOL-PHOSPHATE AMINOTRANSFERASE-RELATED"/>
    <property type="match status" value="1"/>
</dbReference>
<protein>
    <recommendedName>
        <fullName evidence="3">Aminotransferase</fullName>
        <ecNumber evidence="3">2.6.1.-</ecNumber>
    </recommendedName>
</protein>
<dbReference type="PANTHER" id="PTHR42885:SF1">
    <property type="entry name" value="THREONINE-PHOSPHATE DECARBOXYLASE"/>
    <property type="match status" value="1"/>
</dbReference>
<dbReference type="EMBL" id="RXII01000053">
    <property type="protein sequence ID" value="RZN62156.1"/>
    <property type="molecule type" value="Genomic_DNA"/>
</dbReference>
<dbReference type="CDD" id="cd00609">
    <property type="entry name" value="AAT_like"/>
    <property type="match status" value="1"/>
</dbReference>
<keyword evidence="3 5" id="KW-0808">Transferase</keyword>
<evidence type="ECO:0000259" key="4">
    <source>
        <dbReference type="Pfam" id="PF00155"/>
    </source>
</evidence>
<accession>A0A3R9PF84</accession>
<dbReference type="InterPro" id="IPR015424">
    <property type="entry name" value="PyrdxlP-dep_Trfase"/>
</dbReference>
<keyword evidence="2" id="KW-0663">Pyridoxal phosphate</keyword>
<dbReference type="Pfam" id="PF00155">
    <property type="entry name" value="Aminotran_1_2"/>
    <property type="match status" value="1"/>
</dbReference>
<comment type="cofactor">
    <cofactor evidence="1 3">
        <name>pyridoxal 5'-phosphate</name>
        <dbReference type="ChEBI" id="CHEBI:597326"/>
    </cofactor>
</comment>
<dbReference type="InterPro" id="IPR004838">
    <property type="entry name" value="NHTrfase_class1_PyrdxlP-BS"/>
</dbReference>
<evidence type="ECO:0000313" key="6">
    <source>
        <dbReference type="EMBL" id="RZN62156.1"/>
    </source>
</evidence>
<dbReference type="Gene3D" id="3.40.640.10">
    <property type="entry name" value="Type I PLP-dependent aspartate aminotransferase-like (Major domain)"/>
    <property type="match status" value="1"/>
</dbReference>
<evidence type="ECO:0000313" key="8">
    <source>
        <dbReference type="Proteomes" id="UP000316217"/>
    </source>
</evidence>
<feature type="domain" description="Aminotransferase class I/classII large" evidence="4">
    <location>
        <begin position="13"/>
        <end position="344"/>
    </location>
</feature>
<comment type="similarity">
    <text evidence="3">Belongs to the class-I pyridoxal-phosphate-dependent aminotransferase family.</text>
</comment>
<gene>
    <name evidence="5" type="ORF">D6D85_12255</name>
    <name evidence="6" type="ORF">EF810_03420</name>
</gene>
<proteinExistence type="inferred from homology"/>
<sequence>MESRYHGGRAPDNCLDFSSPMNPLGPPEALVNAINDVIKDRIYTRYPDYEYKKLRECIADFYDLRAEMLIPLNGAAEALQLILPILRPKALVAIEPTFGDHKLQAEALGLPLISISYKRLSSSFALDIISYSSKIREFEDKILLYMSNPNNPTGCLANKKQIEELLECLPSNSYVILDEAFMDFTGNSESFLWNCPDNVIVLRSLTKILAIPGMRIGFIYTNNVEILDLINKFRQAWNVNAVIAESLSKLDKKALRDYIDHSIEIVNTERNFLVKELRKCDLKVYESQAPFLLIEHSVKHPEIMKKLISLGIYVRDASTFPYLTEHHSRVSVRLRSENARLVEAFKKLLKGS</sequence>
<dbReference type="InterPro" id="IPR004839">
    <property type="entry name" value="Aminotransferase_I/II_large"/>
</dbReference>
<evidence type="ECO:0000256" key="2">
    <source>
        <dbReference type="ARBA" id="ARBA00022898"/>
    </source>
</evidence>
<reference evidence="6 8" key="2">
    <citation type="journal article" date="2019" name="Nat. Microbiol.">
        <title>Wide diversity of methane and short-chain alkane metabolisms in uncultured archaea.</title>
        <authorList>
            <person name="Borrel G."/>
            <person name="Adam P.S."/>
            <person name="McKay L.J."/>
            <person name="Chen L.X."/>
            <person name="Sierra-Garcia I.N."/>
            <person name="Sieber C.M."/>
            <person name="Letourneur Q."/>
            <person name="Ghozlane A."/>
            <person name="Andersen G.L."/>
            <person name="Li W.J."/>
            <person name="Hallam S.J."/>
            <person name="Muyzer G."/>
            <person name="de Oliveira V.M."/>
            <person name="Inskeep W.P."/>
            <person name="Banfield J.F."/>
            <person name="Gribaldo S."/>
        </authorList>
    </citation>
    <scope>NUCLEOTIDE SEQUENCE [LARGE SCALE GENOMIC DNA]</scope>
    <source>
        <strain evidence="6">NM4</strain>
    </source>
</reference>
<evidence type="ECO:0000313" key="7">
    <source>
        <dbReference type="Proteomes" id="UP000277582"/>
    </source>
</evidence>
<dbReference type="OrthoDB" id="39225at2157"/>
<organism evidence="5 7">
    <name type="scientific">Candidatus Methanodesulfokora washburnensis</name>
    <dbReference type="NCBI Taxonomy" id="2478471"/>
    <lineage>
        <taxon>Archaea</taxon>
        <taxon>Thermoproteota</taxon>
        <taxon>Candidatus Korarchaeia</taxon>
        <taxon>Candidatus Korarchaeia incertae sedis</taxon>
        <taxon>Candidatus Methanodesulfokora</taxon>
    </lineage>
</organism>
<evidence type="ECO:0000256" key="1">
    <source>
        <dbReference type="ARBA" id="ARBA00001933"/>
    </source>
</evidence>
<keyword evidence="7" id="KW-1185">Reference proteome</keyword>
<name>A0A3R9PF84_9CREN</name>
<keyword evidence="3 5" id="KW-0032">Aminotransferase</keyword>
<comment type="caution">
    <text evidence="5">The sequence shown here is derived from an EMBL/GenBank/DDBJ whole genome shotgun (WGS) entry which is preliminary data.</text>
</comment>
<dbReference type="PROSITE" id="PS00105">
    <property type="entry name" value="AA_TRANSFER_CLASS_1"/>
    <property type="match status" value="1"/>
</dbReference>
<dbReference type="RefSeq" id="WP_125672248.1">
    <property type="nucleotide sequence ID" value="NZ_RCOS01000137.1"/>
</dbReference>
<dbReference type="GO" id="GO:0008483">
    <property type="term" value="F:transaminase activity"/>
    <property type="evidence" value="ECO:0007669"/>
    <property type="project" value="UniProtKB-KW"/>
</dbReference>
<dbReference type="InterPro" id="IPR015422">
    <property type="entry name" value="PyrdxlP-dep_Trfase_small"/>
</dbReference>
<dbReference type="GO" id="GO:0030170">
    <property type="term" value="F:pyridoxal phosphate binding"/>
    <property type="evidence" value="ECO:0007669"/>
    <property type="project" value="InterPro"/>
</dbReference>
<reference evidence="5 7" key="1">
    <citation type="submission" date="2018-10" db="EMBL/GenBank/DDBJ databases">
        <title>Co-occurring genomic capacity for anaerobic methane metabolism and dissimilatory sulfite reduction discovered in the Korarchaeota.</title>
        <authorList>
            <person name="Mckay L.J."/>
            <person name="Dlakic M."/>
            <person name="Fields M.W."/>
            <person name="Delmont T.O."/>
            <person name="Eren A.M."/>
            <person name="Jay Z.J."/>
            <person name="Klingelsmith K.B."/>
            <person name="Rusch D.B."/>
            <person name="Inskeep W.P."/>
        </authorList>
    </citation>
    <scope>NUCLEOTIDE SEQUENCE [LARGE SCALE GENOMIC DNA]</scope>
    <source>
        <strain evidence="5 7">MDKW</strain>
    </source>
</reference>
<dbReference type="SUPFAM" id="SSF53383">
    <property type="entry name" value="PLP-dependent transferases"/>
    <property type="match status" value="1"/>
</dbReference>
<dbReference type="Proteomes" id="UP000316217">
    <property type="component" value="Unassembled WGS sequence"/>
</dbReference>
<dbReference type="Proteomes" id="UP000277582">
    <property type="component" value="Unassembled WGS sequence"/>
</dbReference>
<dbReference type="Gene3D" id="3.90.1150.10">
    <property type="entry name" value="Aspartate Aminotransferase, domain 1"/>
    <property type="match status" value="1"/>
</dbReference>
<dbReference type="EC" id="2.6.1.-" evidence="3"/>
<dbReference type="EMBL" id="RCOS01000137">
    <property type="protein sequence ID" value="RSN72813.1"/>
    <property type="molecule type" value="Genomic_DNA"/>
</dbReference>